<reference evidence="6" key="1">
    <citation type="journal article" date="2019" name="Int. J. Syst. Evol. Microbiol.">
        <title>The Global Catalogue of Microorganisms (GCM) 10K type strain sequencing project: providing services to taxonomists for standard genome sequencing and annotation.</title>
        <authorList>
            <consortium name="The Broad Institute Genomics Platform"/>
            <consortium name="The Broad Institute Genome Sequencing Center for Infectious Disease"/>
            <person name="Wu L."/>
            <person name="Ma J."/>
        </authorList>
    </citation>
    <scope>NUCLEOTIDE SEQUENCE [LARGE SCALE GENOMIC DNA]</scope>
    <source>
        <strain evidence="6">JCM 18392</strain>
    </source>
</reference>
<evidence type="ECO:0000256" key="4">
    <source>
        <dbReference type="SAM" id="MobiDB-lite"/>
    </source>
</evidence>
<evidence type="ECO:0000256" key="3">
    <source>
        <dbReference type="ARBA" id="ARBA00023274"/>
    </source>
</evidence>
<evidence type="ECO:0000256" key="1">
    <source>
        <dbReference type="ARBA" id="ARBA00010834"/>
    </source>
</evidence>
<name>A0ABP9E625_9GAMM</name>
<dbReference type="EMBL" id="BAABJY010000002">
    <property type="protein sequence ID" value="GAA4869562.1"/>
    <property type="molecule type" value="Genomic_DNA"/>
</dbReference>
<evidence type="ECO:0000256" key="2">
    <source>
        <dbReference type="ARBA" id="ARBA00022980"/>
    </source>
</evidence>
<evidence type="ECO:0008006" key="7">
    <source>
        <dbReference type="Google" id="ProtNLM"/>
    </source>
</evidence>
<feature type="region of interest" description="Disordered" evidence="4">
    <location>
        <begin position="26"/>
        <end position="108"/>
    </location>
</feature>
<organism evidence="5 6">
    <name type="scientific">Luteimonas vadosa</name>
    <dbReference type="NCBI Taxonomy" id="1165507"/>
    <lineage>
        <taxon>Bacteria</taxon>
        <taxon>Pseudomonadati</taxon>
        <taxon>Pseudomonadota</taxon>
        <taxon>Gammaproteobacteria</taxon>
        <taxon>Lysobacterales</taxon>
        <taxon>Lysobacteraceae</taxon>
        <taxon>Luteimonas</taxon>
    </lineage>
</organism>
<keyword evidence="6" id="KW-1185">Reference proteome</keyword>
<dbReference type="InterPro" id="IPR030826">
    <property type="entry name" value="Ribosomal_bTHX/bTHXc/bTHXm"/>
</dbReference>
<feature type="compositionally biased region" description="Low complexity" evidence="4">
    <location>
        <begin position="68"/>
        <end position="90"/>
    </location>
</feature>
<gene>
    <name evidence="5" type="ORF">GCM10023332_22680</name>
</gene>
<feature type="compositionally biased region" description="Polar residues" evidence="4">
    <location>
        <begin position="55"/>
        <end position="67"/>
    </location>
</feature>
<dbReference type="Pfam" id="PF17067">
    <property type="entry name" value="RPS31"/>
    <property type="match status" value="1"/>
</dbReference>
<dbReference type="Proteomes" id="UP001501323">
    <property type="component" value="Unassembled WGS sequence"/>
</dbReference>
<evidence type="ECO:0000313" key="6">
    <source>
        <dbReference type="Proteomes" id="UP001501323"/>
    </source>
</evidence>
<evidence type="ECO:0000313" key="5">
    <source>
        <dbReference type="EMBL" id="GAA4869562.1"/>
    </source>
</evidence>
<feature type="compositionally biased region" description="Basic and acidic residues" evidence="4">
    <location>
        <begin position="33"/>
        <end position="49"/>
    </location>
</feature>
<comment type="caution">
    <text evidence="5">The sequence shown here is derived from an EMBL/GenBank/DDBJ whole genome shotgun (WGS) entry which is preliminary data.</text>
</comment>
<accession>A0ABP9E625</accession>
<dbReference type="NCBIfam" id="TIGR04560">
    <property type="entry name" value="ribo_THX"/>
    <property type="match status" value="1"/>
</dbReference>
<keyword evidence="3" id="KW-0687">Ribonucleoprotein</keyword>
<comment type="similarity">
    <text evidence="1">Belongs to the bacterial ribosomal protein bTHX family.</text>
</comment>
<keyword evidence="2" id="KW-0689">Ribosomal protein</keyword>
<feature type="compositionally biased region" description="Basic residues" evidence="4">
    <location>
        <begin position="91"/>
        <end position="101"/>
    </location>
</feature>
<sequence length="108" mass="11051">MALERPAAGEGASRVLGFAPRCALATAPAAEAGESRTRSNKMGKGDRKTAKGKRYNSSYGNARTQVTKKAAGSASAPVAKKAAAKTATKTSVRKTAKKAVAKKSVAKE</sequence>
<protein>
    <recommendedName>
        <fullName evidence="7">30S ribosomal protein THX</fullName>
    </recommendedName>
</protein>
<proteinExistence type="inferred from homology"/>